<keyword evidence="1" id="KW-0040">ANK repeat</keyword>
<dbReference type="Gene3D" id="1.25.40.20">
    <property type="entry name" value="Ankyrin repeat-containing domain"/>
    <property type="match status" value="1"/>
</dbReference>
<evidence type="ECO:0000256" key="2">
    <source>
        <dbReference type="SAM" id="MobiDB-lite"/>
    </source>
</evidence>
<dbReference type="SUPFAM" id="SSF48403">
    <property type="entry name" value="Ankyrin repeat"/>
    <property type="match status" value="1"/>
</dbReference>
<evidence type="ECO:0000313" key="5">
    <source>
        <dbReference type="EMBL" id="VFT98528.1"/>
    </source>
</evidence>
<name>A0A485LKQ3_9STRA</name>
<dbReference type="OrthoDB" id="424012at2759"/>
<evidence type="ECO:0000259" key="3">
    <source>
        <dbReference type="Pfam" id="PF00850"/>
    </source>
</evidence>
<protein>
    <submittedName>
        <fullName evidence="5">Aste57867_21859 protein</fullName>
    </submittedName>
</protein>
<dbReference type="GO" id="GO:0040029">
    <property type="term" value="P:epigenetic regulation of gene expression"/>
    <property type="evidence" value="ECO:0007669"/>
    <property type="project" value="TreeGrafter"/>
</dbReference>
<evidence type="ECO:0000313" key="6">
    <source>
        <dbReference type="Proteomes" id="UP000332933"/>
    </source>
</evidence>
<dbReference type="PANTHER" id="PTHR10625">
    <property type="entry name" value="HISTONE DEACETYLASE HDAC1-RELATED"/>
    <property type="match status" value="1"/>
</dbReference>
<evidence type="ECO:0000256" key="1">
    <source>
        <dbReference type="PROSITE-ProRule" id="PRU00023"/>
    </source>
</evidence>
<dbReference type="GO" id="GO:0004407">
    <property type="term" value="F:histone deacetylase activity"/>
    <property type="evidence" value="ECO:0007669"/>
    <property type="project" value="TreeGrafter"/>
</dbReference>
<dbReference type="Gene3D" id="3.40.800.20">
    <property type="entry name" value="Histone deacetylase domain"/>
    <property type="match status" value="1"/>
</dbReference>
<dbReference type="EMBL" id="CAADRA010007035">
    <property type="protein sequence ID" value="VFT98528.1"/>
    <property type="molecule type" value="Genomic_DNA"/>
</dbReference>
<dbReference type="Proteomes" id="UP000332933">
    <property type="component" value="Unassembled WGS sequence"/>
</dbReference>
<dbReference type="CDD" id="cd11599">
    <property type="entry name" value="HDAC_classII_2"/>
    <property type="match status" value="1"/>
</dbReference>
<feature type="repeat" description="ANK" evidence="1">
    <location>
        <begin position="188"/>
        <end position="209"/>
    </location>
</feature>
<dbReference type="SUPFAM" id="SSF52768">
    <property type="entry name" value="Arginase/deacetylase"/>
    <property type="match status" value="1"/>
</dbReference>
<proteinExistence type="predicted"/>
<keyword evidence="6" id="KW-1185">Reference proteome</keyword>
<dbReference type="PROSITE" id="PS50088">
    <property type="entry name" value="ANK_REPEAT"/>
    <property type="match status" value="1"/>
</dbReference>
<reference evidence="4" key="2">
    <citation type="submission" date="2019-06" db="EMBL/GenBank/DDBJ databases">
        <title>Genomics analysis of Aphanomyces spp. identifies a new class of oomycete effector associated with host adaptation.</title>
        <authorList>
            <person name="Gaulin E."/>
        </authorList>
    </citation>
    <scope>NUCLEOTIDE SEQUENCE</scope>
    <source>
        <strain evidence="4">CBS 578.67</strain>
    </source>
</reference>
<dbReference type="GO" id="GO:0005737">
    <property type="term" value="C:cytoplasm"/>
    <property type="evidence" value="ECO:0007669"/>
    <property type="project" value="TreeGrafter"/>
</dbReference>
<dbReference type="Pfam" id="PF12796">
    <property type="entry name" value="Ank_2"/>
    <property type="match status" value="1"/>
</dbReference>
<dbReference type="EMBL" id="VJMH01007009">
    <property type="protein sequence ID" value="KAF0686320.1"/>
    <property type="molecule type" value="Genomic_DNA"/>
</dbReference>
<sequence length="765" mass="84052">MADGDEKEHAKSVDASPDRDDEDHADVYDGASNASLFTEFWMQDLVEYGNAEALQAALNEDEDAFMMSLKEIDDMGCTPLHTAVLYPNADVLALLWGFGPDALGLETACNGTPLLHLVLRMCTFAIHREASLSFLRQLLATESFMETAVTGRDDVGNTIFHLAAMANVAELFSTLDPKAALLEARNRMGERPLHVAVKFGSMDVLQTLVHDHHVDVHAATPFGVTPLHLAATLPAAADMLTVLDPHWKTSTVENGLGHTPHDVFVAAAAARLEPPHTSFLYHPDAMEHLPMAGHTRGKDEPPPENFERMKSLVCPGLGVLRTAEFDGVAWDHAIPRADIGDVLRVHEMAYVDKLKTMCDKIPHDVTFDDLSMYCLDADTALSTRSLDAAFRAAGNVCAAVDKVLKGDARNAFCVVRPPGHHAGPVGKVTCEHDRLGSNGFCLLNNVAIGAAYARSHFKAQGIDRIAILDFDVHHGNGTEECVRHLVPRVHSVPFETPYSSGTQRVHQYKPWRSADDAANVYFCSVHGYGKKDPKEECPPAQYAHAWFYPGSGETNIPLDQPPAAADGSSSSHPLIVNVGLPYQRGNLARQEWRRVFRNVVLPQVMAFKPDLIFLSAGFDGHRAEMVNWGYVGLMEHDYEWLTQSVVKVANSCCNGRVVSVLEGGYNFHGRVASSFCRSVAAHARALVRGSQSTEMWDEAAMAHEAKCEEALIFEASQKKASKRQSMDPSPTRSDEDVPVEEKRVSKRQRKEVDYVALAAELKHEM</sequence>
<dbReference type="InterPro" id="IPR037138">
    <property type="entry name" value="His_deacetylse_dom_sf"/>
</dbReference>
<feature type="region of interest" description="Disordered" evidence="2">
    <location>
        <begin position="717"/>
        <end position="748"/>
    </location>
</feature>
<dbReference type="InterPro" id="IPR002110">
    <property type="entry name" value="Ankyrin_rpt"/>
</dbReference>
<reference evidence="5 6" key="1">
    <citation type="submission" date="2019-03" db="EMBL/GenBank/DDBJ databases">
        <authorList>
            <person name="Gaulin E."/>
            <person name="Dumas B."/>
        </authorList>
    </citation>
    <scope>NUCLEOTIDE SEQUENCE [LARGE SCALE GENOMIC DNA]</scope>
    <source>
        <strain evidence="5">CBS 568.67</strain>
    </source>
</reference>
<dbReference type="InterPro" id="IPR023801">
    <property type="entry name" value="His_deacetylse_dom"/>
</dbReference>
<feature type="compositionally biased region" description="Basic and acidic residues" evidence="2">
    <location>
        <begin position="1"/>
        <end position="18"/>
    </location>
</feature>
<dbReference type="PANTHER" id="PTHR10625:SF26">
    <property type="entry name" value="HISTONE DEACETYLASE DOMAIN-CONTAINING PROTEIN"/>
    <property type="match status" value="1"/>
</dbReference>
<dbReference type="Pfam" id="PF00850">
    <property type="entry name" value="Hist_deacetyl"/>
    <property type="match status" value="1"/>
</dbReference>
<dbReference type="GO" id="GO:0000118">
    <property type="term" value="C:histone deacetylase complex"/>
    <property type="evidence" value="ECO:0007669"/>
    <property type="project" value="TreeGrafter"/>
</dbReference>
<accession>A0A485LKQ3</accession>
<dbReference type="InterPro" id="IPR036770">
    <property type="entry name" value="Ankyrin_rpt-contain_sf"/>
</dbReference>
<feature type="region of interest" description="Disordered" evidence="2">
    <location>
        <begin position="1"/>
        <end position="25"/>
    </location>
</feature>
<feature type="compositionally biased region" description="Basic and acidic residues" evidence="2">
    <location>
        <begin position="732"/>
        <end position="743"/>
    </location>
</feature>
<dbReference type="SMART" id="SM00248">
    <property type="entry name" value="ANK"/>
    <property type="match status" value="3"/>
</dbReference>
<dbReference type="PROSITE" id="PS50297">
    <property type="entry name" value="ANK_REP_REGION"/>
    <property type="match status" value="1"/>
</dbReference>
<evidence type="ECO:0000313" key="4">
    <source>
        <dbReference type="EMBL" id="KAF0686320.1"/>
    </source>
</evidence>
<organism evidence="5 6">
    <name type="scientific">Aphanomyces stellatus</name>
    <dbReference type="NCBI Taxonomy" id="120398"/>
    <lineage>
        <taxon>Eukaryota</taxon>
        <taxon>Sar</taxon>
        <taxon>Stramenopiles</taxon>
        <taxon>Oomycota</taxon>
        <taxon>Saprolegniomycetes</taxon>
        <taxon>Saprolegniales</taxon>
        <taxon>Verrucalvaceae</taxon>
        <taxon>Aphanomyces</taxon>
    </lineage>
</organism>
<dbReference type="AlphaFoldDB" id="A0A485LKQ3"/>
<gene>
    <name evidence="5" type="primary">Aste57867_21859</name>
    <name evidence="4" type="ORF">As57867_021790</name>
    <name evidence="5" type="ORF">ASTE57867_21859</name>
</gene>
<feature type="domain" description="Histone deacetylase" evidence="3">
    <location>
        <begin position="332"/>
        <end position="673"/>
    </location>
</feature>
<dbReference type="InterPro" id="IPR023696">
    <property type="entry name" value="Ureohydrolase_dom_sf"/>
</dbReference>